<feature type="domain" description="GAGE" evidence="3">
    <location>
        <begin position="1"/>
        <end position="112"/>
    </location>
</feature>
<accession>A0A2K6TL76</accession>
<dbReference type="InterPro" id="IPR031320">
    <property type="entry name" value="GAGE"/>
</dbReference>
<dbReference type="SMART" id="SM01379">
    <property type="entry name" value="GAGE"/>
    <property type="match status" value="1"/>
</dbReference>
<comment type="similarity">
    <text evidence="1">Belongs to the GAGE family.</text>
</comment>
<evidence type="ECO:0000256" key="1">
    <source>
        <dbReference type="ARBA" id="ARBA00007043"/>
    </source>
</evidence>
<dbReference type="Pfam" id="PF05831">
    <property type="entry name" value="GAGE"/>
    <property type="match status" value="1"/>
</dbReference>
<feature type="compositionally biased region" description="Basic and acidic residues" evidence="2">
    <location>
        <begin position="31"/>
        <end position="40"/>
    </location>
</feature>
<evidence type="ECO:0000313" key="4">
    <source>
        <dbReference type="Ensembl" id="ENSSBOP00000020341.1"/>
    </source>
</evidence>
<dbReference type="GeneTree" id="ENSGT00940000153097"/>
<dbReference type="PANTHER" id="PTHR14047">
    <property type="entry name" value="P ANTIGEN FAMILY MEMBER 5-RELATED"/>
    <property type="match status" value="1"/>
</dbReference>
<dbReference type="Ensembl" id="ENSSBOT00000037173.1">
    <property type="protein sequence ID" value="ENSSBOP00000020341.1"/>
    <property type="gene ID" value="ENSSBOG00000026770.1"/>
</dbReference>
<sequence>MSWRGRPTYRRRVLRYIQLSEVTGTMLQEQYSHEPPREVEPPSQSLDPAPAQKRKDEGALAAQEPALEADSQELVQLKTACECGDGPAVKRICLPNPEPGKLPEEGEGQSQC</sequence>
<protein>
    <recommendedName>
        <fullName evidence="3">GAGE domain-containing protein</fullName>
    </recommendedName>
</protein>
<evidence type="ECO:0000313" key="5">
    <source>
        <dbReference type="Proteomes" id="UP000233220"/>
    </source>
</evidence>
<feature type="region of interest" description="Disordered" evidence="2">
    <location>
        <begin position="27"/>
        <end position="70"/>
    </location>
</feature>
<proteinExistence type="inferred from homology"/>
<dbReference type="InterPro" id="IPR008625">
    <property type="entry name" value="GAGE_fam"/>
</dbReference>
<name>A0A2K6TL76_SAIBB</name>
<evidence type="ECO:0000259" key="3">
    <source>
        <dbReference type="SMART" id="SM01379"/>
    </source>
</evidence>
<dbReference type="Proteomes" id="UP000233220">
    <property type="component" value="Unplaced"/>
</dbReference>
<dbReference type="PANTHER" id="PTHR14047:SF33">
    <property type="entry name" value="X ANTIGEN FAMILY MEMBER 5"/>
    <property type="match status" value="1"/>
</dbReference>
<keyword evidence="5" id="KW-1185">Reference proteome</keyword>
<evidence type="ECO:0000256" key="2">
    <source>
        <dbReference type="SAM" id="MobiDB-lite"/>
    </source>
</evidence>
<reference evidence="4" key="1">
    <citation type="submission" date="2025-08" db="UniProtKB">
        <authorList>
            <consortium name="Ensembl"/>
        </authorList>
    </citation>
    <scope>IDENTIFICATION</scope>
</reference>
<reference evidence="4" key="2">
    <citation type="submission" date="2025-09" db="UniProtKB">
        <authorList>
            <consortium name="Ensembl"/>
        </authorList>
    </citation>
    <scope>IDENTIFICATION</scope>
</reference>
<dbReference type="OMA" id="YVHETPE"/>
<organism evidence="4 5">
    <name type="scientific">Saimiri boliviensis boliviensis</name>
    <name type="common">Bolivian squirrel monkey</name>
    <dbReference type="NCBI Taxonomy" id="39432"/>
    <lineage>
        <taxon>Eukaryota</taxon>
        <taxon>Metazoa</taxon>
        <taxon>Chordata</taxon>
        <taxon>Craniata</taxon>
        <taxon>Vertebrata</taxon>
        <taxon>Euteleostomi</taxon>
        <taxon>Mammalia</taxon>
        <taxon>Eutheria</taxon>
        <taxon>Euarchontoglires</taxon>
        <taxon>Primates</taxon>
        <taxon>Haplorrhini</taxon>
        <taxon>Platyrrhini</taxon>
        <taxon>Cebidae</taxon>
        <taxon>Saimiriinae</taxon>
        <taxon>Saimiri</taxon>
    </lineage>
</organism>
<dbReference type="AlphaFoldDB" id="A0A2K6TL76"/>